<dbReference type="GO" id="GO:0008915">
    <property type="term" value="F:lipid-A-disaccharide synthase activity"/>
    <property type="evidence" value="ECO:0007669"/>
    <property type="project" value="UniProtKB-EC"/>
</dbReference>
<evidence type="ECO:0000256" key="2">
    <source>
        <dbReference type="ARBA" id="ARBA00007868"/>
    </source>
</evidence>
<dbReference type="Pfam" id="PF02684">
    <property type="entry name" value="LpxB"/>
    <property type="match status" value="1"/>
</dbReference>
<evidence type="ECO:0000313" key="11">
    <source>
        <dbReference type="EMBL" id="OEO29016.1"/>
    </source>
</evidence>
<reference evidence="11 12" key="1">
    <citation type="journal article" date="2015" name="Genome Announc.">
        <title>Genome Assemblies of Three Soil-Associated Devosia species: D. insulae, D. limi, and D. soli.</title>
        <authorList>
            <person name="Hassan Y.I."/>
            <person name="Lepp D."/>
            <person name="Zhou T."/>
        </authorList>
    </citation>
    <scope>NUCLEOTIDE SEQUENCE [LARGE SCALE GENOMIC DNA]</scope>
    <source>
        <strain evidence="11 12">DS-56</strain>
    </source>
</reference>
<evidence type="ECO:0000256" key="9">
    <source>
        <dbReference type="ARBA" id="ARBA00023098"/>
    </source>
</evidence>
<dbReference type="EMBL" id="LAJE02000341">
    <property type="protein sequence ID" value="OEO29016.1"/>
    <property type="molecule type" value="Genomic_DNA"/>
</dbReference>
<dbReference type="SUPFAM" id="SSF53756">
    <property type="entry name" value="UDP-Glycosyltransferase/glycogen phosphorylase"/>
    <property type="match status" value="1"/>
</dbReference>
<dbReference type="OrthoDB" id="9801642at2"/>
<evidence type="ECO:0000256" key="3">
    <source>
        <dbReference type="ARBA" id="ARBA00012687"/>
    </source>
</evidence>
<keyword evidence="8" id="KW-0808">Transferase</keyword>
<evidence type="ECO:0000256" key="7">
    <source>
        <dbReference type="ARBA" id="ARBA00022676"/>
    </source>
</evidence>
<keyword evidence="5" id="KW-0444">Lipid biosynthesis</keyword>
<keyword evidence="9" id="KW-0443">Lipid metabolism</keyword>
<dbReference type="InterPro" id="IPR003835">
    <property type="entry name" value="Glyco_trans_19"/>
</dbReference>
<name>A0A1E5XK90_9HYPH</name>
<dbReference type="Proteomes" id="UP000095463">
    <property type="component" value="Unassembled WGS sequence"/>
</dbReference>
<protein>
    <recommendedName>
        <fullName evidence="4">Lipid-A-disaccharide synthase</fullName>
        <ecNumber evidence="3">2.4.1.182</ecNumber>
    </recommendedName>
</protein>
<comment type="catalytic activity">
    <reaction evidence="10">
        <text>a lipid X + a UDP-2-N,3-O-bis[(3R)-3-hydroxyacyl]-alpha-D-glucosamine = a lipid A disaccharide + UDP + H(+)</text>
        <dbReference type="Rhea" id="RHEA:67828"/>
        <dbReference type="ChEBI" id="CHEBI:15378"/>
        <dbReference type="ChEBI" id="CHEBI:58223"/>
        <dbReference type="ChEBI" id="CHEBI:137748"/>
        <dbReference type="ChEBI" id="CHEBI:176338"/>
        <dbReference type="ChEBI" id="CHEBI:176343"/>
        <dbReference type="EC" id="2.4.1.182"/>
    </reaction>
</comment>
<evidence type="ECO:0000256" key="10">
    <source>
        <dbReference type="ARBA" id="ARBA00048975"/>
    </source>
</evidence>
<dbReference type="GO" id="GO:0016020">
    <property type="term" value="C:membrane"/>
    <property type="evidence" value="ECO:0007669"/>
    <property type="project" value="GOC"/>
</dbReference>
<dbReference type="GO" id="GO:0009245">
    <property type="term" value="P:lipid A biosynthetic process"/>
    <property type="evidence" value="ECO:0007669"/>
    <property type="project" value="UniProtKB-KW"/>
</dbReference>
<dbReference type="EC" id="2.4.1.182" evidence="3"/>
<evidence type="ECO:0000256" key="4">
    <source>
        <dbReference type="ARBA" id="ARBA00020902"/>
    </source>
</evidence>
<keyword evidence="6" id="KW-0441">Lipid A biosynthesis</keyword>
<organism evidence="11 12">
    <name type="scientific">Devosia insulae DS-56</name>
    <dbReference type="NCBI Taxonomy" id="1116389"/>
    <lineage>
        <taxon>Bacteria</taxon>
        <taxon>Pseudomonadati</taxon>
        <taxon>Pseudomonadota</taxon>
        <taxon>Alphaproteobacteria</taxon>
        <taxon>Hyphomicrobiales</taxon>
        <taxon>Devosiaceae</taxon>
        <taxon>Devosia</taxon>
    </lineage>
</organism>
<keyword evidence="7" id="KW-0328">Glycosyltransferase</keyword>
<evidence type="ECO:0000256" key="6">
    <source>
        <dbReference type="ARBA" id="ARBA00022556"/>
    </source>
</evidence>
<evidence type="ECO:0000256" key="5">
    <source>
        <dbReference type="ARBA" id="ARBA00022516"/>
    </source>
</evidence>
<comment type="caution">
    <text evidence="11">The sequence shown here is derived from an EMBL/GenBank/DDBJ whole genome shotgun (WGS) entry which is preliminary data.</text>
</comment>
<proteinExistence type="inferred from homology"/>
<dbReference type="AlphaFoldDB" id="A0A1E5XK90"/>
<evidence type="ECO:0000313" key="12">
    <source>
        <dbReference type="Proteomes" id="UP000095463"/>
    </source>
</evidence>
<evidence type="ECO:0000256" key="8">
    <source>
        <dbReference type="ARBA" id="ARBA00022679"/>
    </source>
</evidence>
<dbReference type="RefSeq" id="WP_069911694.1">
    <property type="nucleotide sequence ID" value="NZ_LAJE02000341.1"/>
</dbReference>
<keyword evidence="12" id="KW-1185">Reference proteome</keyword>
<evidence type="ECO:0000256" key="1">
    <source>
        <dbReference type="ARBA" id="ARBA00002056"/>
    </source>
</evidence>
<dbReference type="GO" id="GO:0005543">
    <property type="term" value="F:phospholipid binding"/>
    <property type="evidence" value="ECO:0007669"/>
    <property type="project" value="TreeGrafter"/>
</dbReference>
<sequence>MAEPLRLFVLAGEASGDRIGADLVQRLQRRTPLSLSGVGGPELEAEGLTSLFPMENLSVMGWSDVLRRLPLLLWRVRQTANAIIRQRPDVVVLIDSQVFVEAVAKRVRRAGERVPMLLYVAPSVWAWRPERAAKLKPLFDEVLAVLPFEPKVMTELGGPPTSYVGHPALARFPMRPVQPERGPLLLLPGSREGELRRHLPLMREAATLLQAHPRITGFIVPTLSSLADRLRAEVATWPMRVEVVAGEDRSAAFAAAYAAFAVSGTISFELAMSGVPMVVTYVADAQQAKRAASIGRPVRIALPNIILGREVVPELQFVDPRAERSLAPLGALLDDPEAVGTQVAAFHELRALMQKGAPEAPLVDPAERVLAYADQRPLIGS</sequence>
<comment type="similarity">
    <text evidence="2">Belongs to the LpxB family.</text>
</comment>
<dbReference type="PANTHER" id="PTHR30372">
    <property type="entry name" value="LIPID-A-DISACCHARIDE SYNTHASE"/>
    <property type="match status" value="1"/>
</dbReference>
<gene>
    <name evidence="11" type="ORF">VW23_027375</name>
</gene>
<dbReference type="PANTHER" id="PTHR30372:SF4">
    <property type="entry name" value="LIPID-A-DISACCHARIDE SYNTHASE, MITOCHONDRIAL-RELATED"/>
    <property type="match status" value="1"/>
</dbReference>
<comment type="function">
    <text evidence="1">Condensation of UDP-2,3-diacylglucosamine and 2,3-diacylglucosamine-1-phosphate to form lipid A disaccharide, a precursor of lipid A, a phosphorylated glycolipid that anchors the lipopolysaccharide to the outer membrane of the cell.</text>
</comment>
<accession>A0A1E5XK90</accession>